<keyword evidence="2" id="KW-1185">Reference proteome</keyword>
<dbReference type="Proteomes" id="UP001165060">
    <property type="component" value="Unassembled WGS sequence"/>
</dbReference>
<organism evidence="1 2">
    <name type="scientific">Tetraparma gracilis</name>
    <dbReference type="NCBI Taxonomy" id="2962635"/>
    <lineage>
        <taxon>Eukaryota</taxon>
        <taxon>Sar</taxon>
        <taxon>Stramenopiles</taxon>
        <taxon>Ochrophyta</taxon>
        <taxon>Bolidophyceae</taxon>
        <taxon>Parmales</taxon>
        <taxon>Triparmaceae</taxon>
        <taxon>Tetraparma</taxon>
    </lineage>
</organism>
<evidence type="ECO:0000313" key="2">
    <source>
        <dbReference type="Proteomes" id="UP001165060"/>
    </source>
</evidence>
<evidence type="ECO:0000313" key="1">
    <source>
        <dbReference type="EMBL" id="GMI58021.1"/>
    </source>
</evidence>
<accession>A0ABQ6NDY9</accession>
<gene>
    <name evidence="1" type="ORF">TeGR_g13793</name>
</gene>
<dbReference type="EMBL" id="BRYB01006454">
    <property type="protein sequence ID" value="GMI58021.1"/>
    <property type="molecule type" value="Genomic_DNA"/>
</dbReference>
<protein>
    <submittedName>
        <fullName evidence="1">Uncharacterized protein</fullName>
    </submittedName>
</protein>
<comment type="caution">
    <text evidence="1">The sequence shown here is derived from an EMBL/GenBank/DDBJ whole genome shotgun (WGS) entry which is preliminary data.</text>
</comment>
<sequence length="274" mass="30079">MSIKFAFDLPPNVPLPIPPPGQLATAVGDYMQDTSTNLSSVVTNWSTAVQDTTMDIVDLVTSPWEDLPKLKDNALYVRGGGFAGFFYTLGWLDANPDDTDFDYYCYSGGCLSVVSHLLGVSLDTTLDTGAELQRRWFAGDLSRYTIVAEFIDVVFAHARVDELSQQEADELLSKVNFMLTTPSLNLKVRTAADFAELKTLLIQTSWIPVITGDAMFNDGHIDGYICSLFAGHPSFAKEVPDFPWSLSGLKLALSPEDAKDIYEDAARRALAVND</sequence>
<reference evidence="1 2" key="1">
    <citation type="journal article" date="2023" name="Commun. Biol.">
        <title>Genome analysis of Parmales, the sister group of diatoms, reveals the evolutionary specialization of diatoms from phago-mixotrophs to photoautotrophs.</title>
        <authorList>
            <person name="Ban H."/>
            <person name="Sato S."/>
            <person name="Yoshikawa S."/>
            <person name="Yamada K."/>
            <person name="Nakamura Y."/>
            <person name="Ichinomiya M."/>
            <person name="Sato N."/>
            <person name="Blanc-Mathieu R."/>
            <person name="Endo H."/>
            <person name="Kuwata A."/>
            <person name="Ogata H."/>
        </authorList>
    </citation>
    <scope>NUCLEOTIDE SEQUENCE [LARGE SCALE GENOMIC DNA]</scope>
</reference>
<proteinExistence type="predicted"/>
<name>A0ABQ6NDY9_9STRA</name>